<evidence type="ECO:0000313" key="1">
    <source>
        <dbReference type="EMBL" id="KAG6741013.1"/>
    </source>
</evidence>
<gene>
    <name evidence="1" type="ORF">POTOM_056497</name>
</gene>
<proteinExistence type="predicted"/>
<reference evidence="1" key="1">
    <citation type="journal article" date="2020" name="bioRxiv">
        <title>Hybrid origin of Populus tomentosa Carr. identified through genome sequencing and phylogenomic analysis.</title>
        <authorList>
            <person name="An X."/>
            <person name="Gao K."/>
            <person name="Chen Z."/>
            <person name="Li J."/>
            <person name="Yang X."/>
            <person name="Yang X."/>
            <person name="Zhou J."/>
            <person name="Guo T."/>
            <person name="Zhao T."/>
            <person name="Huang S."/>
            <person name="Miao D."/>
            <person name="Khan W.U."/>
            <person name="Rao P."/>
            <person name="Ye M."/>
            <person name="Lei B."/>
            <person name="Liao W."/>
            <person name="Wang J."/>
            <person name="Ji L."/>
            <person name="Li Y."/>
            <person name="Guo B."/>
            <person name="Mustafa N.S."/>
            <person name="Li S."/>
            <person name="Yun Q."/>
            <person name="Keller S.R."/>
            <person name="Mao J."/>
            <person name="Zhang R."/>
            <person name="Strauss S.H."/>
        </authorList>
    </citation>
    <scope>NUCLEOTIDE SEQUENCE</scope>
    <source>
        <strain evidence="1">GM15</strain>
        <tissue evidence="1">Leaf</tissue>
    </source>
</reference>
<dbReference type="EMBL" id="JAAWWB010000035">
    <property type="protein sequence ID" value="KAG6741013.1"/>
    <property type="molecule type" value="Genomic_DNA"/>
</dbReference>
<organism evidence="1 2">
    <name type="scientific">Populus tomentosa</name>
    <name type="common">Chinese white poplar</name>
    <dbReference type="NCBI Taxonomy" id="118781"/>
    <lineage>
        <taxon>Eukaryota</taxon>
        <taxon>Viridiplantae</taxon>
        <taxon>Streptophyta</taxon>
        <taxon>Embryophyta</taxon>
        <taxon>Tracheophyta</taxon>
        <taxon>Spermatophyta</taxon>
        <taxon>Magnoliopsida</taxon>
        <taxon>eudicotyledons</taxon>
        <taxon>Gunneridae</taxon>
        <taxon>Pentapetalae</taxon>
        <taxon>rosids</taxon>
        <taxon>fabids</taxon>
        <taxon>Malpighiales</taxon>
        <taxon>Salicaceae</taxon>
        <taxon>Saliceae</taxon>
        <taxon>Populus</taxon>
    </lineage>
</organism>
<keyword evidence="2" id="KW-1185">Reference proteome</keyword>
<dbReference type="AlphaFoldDB" id="A0A8X7XVC8"/>
<protein>
    <submittedName>
        <fullName evidence="1">Uncharacterized protein</fullName>
    </submittedName>
</protein>
<comment type="caution">
    <text evidence="1">The sequence shown here is derived from an EMBL/GenBank/DDBJ whole genome shotgun (WGS) entry which is preliminary data.</text>
</comment>
<dbReference type="Proteomes" id="UP000886885">
    <property type="component" value="Chromosome 18A"/>
</dbReference>
<evidence type="ECO:0000313" key="2">
    <source>
        <dbReference type="Proteomes" id="UP000886885"/>
    </source>
</evidence>
<name>A0A8X7XVC8_POPTO</name>
<sequence>MGNMIVNTVHIDLNKENLQELLWTYGFNTTRQGKPLMVVDGVYQTVVYESPRQVCHTCGRVGIAVQKLLPAKEIPTVRRRQAHIRIKFRRWNHHTAIVLQMTVVSAVRGYMLSLIHTIPDSAEAPSDKTGKLISVDVANDTETKLPIAPNDEGRGFISDKEDGDKEMIPRVEEPKSLMQEPLASSMAVIPWFGVQSGNDWFLN</sequence>
<accession>A0A8X7XVC8</accession>